<gene>
    <name evidence="1" type="ORF">D3M96_13010</name>
</gene>
<dbReference type="KEGG" id="aaqu:D3M96_13010"/>
<reference evidence="1 2" key="1">
    <citation type="submission" date="2018-09" db="EMBL/GenBank/DDBJ databases">
        <title>Complete genome sequence of the hydrocarbonoclastic bacterium Alcaligenes aquatilis QD168, isolated from a crude-oil polluted marine sediment of Central Chile.</title>
        <authorList>
            <person name="Duran R.E."/>
            <person name="Barra B."/>
            <person name="Salva-Serra F."/>
            <person name="Mendez V."/>
            <person name="Moore E.R.B."/>
            <person name="Seeger M."/>
        </authorList>
    </citation>
    <scope>NUCLEOTIDE SEQUENCE [LARGE SCALE GENOMIC DNA]</scope>
    <source>
        <strain evidence="1 2">QD168</strain>
    </source>
</reference>
<evidence type="ECO:0000313" key="2">
    <source>
        <dbReference type="Proteomes" id="UP000268070"/>
    </source>
</evidence>
<protein>
    <submittedName>
        <fullName evidence="1">Uncharacterized protein</fullName>
    </submittedName>
</protein>
<dbReference type="Proteomes" id="UP000268070">
    <property type="component" value="Chromosome"/>
</dbReference>
<dbReference type="EMBL" id="CP032153">
    <property type="protein sequence ID" value="AYN21365.1"/>
    <property type="molecule type" value="Genomic_DNA"/>
</dbReference>
<sequence>MNFKADLLGQAAAAASWTTVKITSPAKQPDTVPVSLSSGRIKRAQQNDAQAVFKPALHHLFGQGFFVRHHKKK</sequence>
<dbReference type="AlphaFoldDB" id="A0A3G2HWB3"/>
<evidence type="ECO:0000313" key="1">
    <source>
        <dbReference type="EMBL" id="AYN21365.1"/>
    </source>
</evidence>
<proteinExistence type="predicted"/>
<organism evidence="1 2">
    <name type="scientific">Alcaligenes aquatilis</name>
    <dbReference type="NCBI Taxonomy" id="323284"/>
    <lineage>
        <taxon>Bacteria</taxon>
        <taxon>Pseudomonadati</taxon>
        <taxon>Pseudomonadota</taxon>
        <taxon>Betaproteobacteria</taxon>
        <taxon>Burkholderiales</taxon>
        <taxon>Alcaligenaceae</taxon>
        <taxon>Alcaligenes</taxon>
    </lineage>
</organism>
<accession>A0A3G2HWB3</accession>
<name>A0A3G2HWB3_9BURK</name>